<evidence type="ECO:0000313" key="1">
    <source>
        <dbReference type="EMBL" id="MFB9073169.1"/>
    </source>
</evidence>
<dbReference type="Proteomes" id="UP001589575">
    <property type="component" value="Unassembled WGS sequence"/>
</dbReference>
<sequence length="41" mass="4590">MADRHAKSEGLDVIDRGRLVHELPNDQPRAGLVARVEILEL</sequence>
<evidence type="ECO:0000313" key="2">
    <source>
        <dbReference type="Proteomes" id="UP001589575"/>
    </source>
</evidence>
<organism evidence="1 2">
    <name type="scientific">Citricoccus parietis</name>
    <dbReference type="NCBI Taxonomy" id="592307"/>
    <lineage>
        <taxon>Bacteria</taxon>
        <taxon>Bacillati</taxon>
        <taxon>Actinomycetota</taxon>
        <taxon>Actinomycetes</taxon>
        <taxon>Micrococcales</taxon>
        <taxon>Micrococcaceae</taxon>
        <taxon>Citricoccus</taxon>
    </lineage>
</organism>
<comment type="caution">
    <text evidence="1">The sequence shown here is derived from an EMBL/GenBank/DDBJ whole genome shotgun (WGS) entry which is preliminary data.</text>
</comment>
<name>A0ABV5G2L6_9MICC</name>
<reference evidence="1 2" key="1">
    <citation type="submission" date="2024-09" db="EMBL/GenBank/DDBJ databases">
        <authorList>
            <person name="Sun Q."/>
            <person name="Mori K."/>
        </authorList>
    </citation>
    <scope>NUCLEOTIDE SEQUENCE [LARGE SCALE GENOMIC DNA]</scope>
    <source>
        <strain evidence="1 2">CCM 7609</strain>
    </source>
</reference>
<dbReference type="EMBL" id="JBHMFI010000001">
    <property type="protein sequence ID" value="MFB9073169.1"/>
    <property type="molecule type" value="Genomic_DNA"/>
</dbReference>
<protein>
    <submittedName>
        <fullName evidence="1">Uncharacterized protein</fullName>
    </submittedName>
</protein>
<accession>A0ABV5G2L6</accession>
<proteinExistence type="predicted"/>
<keyword evidence="2" id="KW-1185">Reference proteome</keyword>
<gene>
    <name evidence="1" type="ORF">ACFFX0_18975</name>
</gene>